<gene>
    <name evidence="1" type="ORF">SDC9_141087</name>
</gene>
<protein>
    <recommendedName>
        <fullName evidence="2">Flagellar secretion chaperone FliS</fullName>
    </recommendedName>
</protein>
<dbReference type="EMBL" id="VSSQ01040647">
    <property type="protein sequence ID" value="MPM93945.1"/>
    <property type="molecule type" value="Genomic_DNA"/>
</dbReference>
<comment type="caution">
    <text evidence="1">The sequence shown here is derived from an EMBL/GenBank/DDBJ whole genome shotgun (WGS) entry which is preliminary data.</text>
</comment>
<dbReference type="AlphaFoldDB" id="A0A645DXB1"/>
<organism evidence="1">
    <name type="scientific">bioreactor metagenome</name>
    <dbReference type="NCBI Taxonomy" id="1076179"/>
    <lineage>
        <taxon>unclassified sequences</taxon>
        <taxon>metagenomes</taxon>
        <taxon>ecological metagenomes</taxon>
    </lineage>
</organism>
<evidence type="ECO:0008006" key="2">
    <source>
        <dbReference type="Google" id="ProtNLM"/>
    </source>
</evidence>
<name>A0A645DXB1_9ZZZZ</name>
<dbReference type="SUPFAM" id="SSF101116">
    <property type="entry name" value="Flagellar export chaperone FliS"/>
    <property type="match status" value="1"/>
</dbReference>
<dbReference type="Pfam" id="PF02561">
    <property type="entry name" value="FliS"/>
    <property type="match status" value="1"/>
</dbReference>
<dbReference type="InterPro" id="IPR036584">
    <property type="entry name" value="FliS_sf"/>
</dbReference>
<proteinExistence type="predicted"/>
<accession>A0A645DXB1</accession>
<sequence>MSSTAQQIAAMKMYGGGGGLQGERKSIPGYLEQEVYSWSKEKLILKMYDLFIVSAKRSDTNKMTRVLVELMGALNFEYEETATRLYRLYEYCQRCIFQKKIDEALHIITELRNTWAEAFNLEERSSNTDTASQS</sequence>
<dbReference type="Gene3D" id="1.20.120.340">
    <property type="entry name" value="Flagellar protein FliS"/>
    <property type="match status" value="1"/>
</dbReference>
<reference evidence="1" key="1">
    <citation type="submission" date="2019-08" db="EMBL/GenBank/DDBJ databases">
        <authorList>
            <person name="Kucharzyk K."/>
            <person name="Murdoch R.W."/>
            <person name="Higgins S."/>
            <person name="Loffler F."/>
        </authorList>
    </citation>
    <scope>NUCLEOTIDE SEQUENCE</scope>
</reference>
<dbReference type="GO" id="GO:0044780">
    <property type="term" value="P:bacterial-type flagellum assembly"/>
    <property type="evidence" value="ECO:0007669"/>
    <property type="project" value="InterPro"/>
</dbReference>
<evidence type="ECO:0000313" key="1">
    <source>
        <dbReference type="EMBL" id="MPM93945.1"/>
    </source>
</evidence>
<dbReference type="InterPro" id="IPR003713">
    <property type="entry name" value="FliS"/>
</dbReference>